<dbReference type="InterPro" id="IPR028098">
    <property type="entry name" value="Glyco_trans_4-like_N"/>
</dbReference>
<accession>A0A512C976</accession>
<evidence type="ECO:0000313" key="4">
    <source>
        <dbReference type="Proteomes" id="UP000321301"/>
    </source>
</evidence>
<dbReference type="Pfam" id="PF00534">
    <property type="entry name" value="Glycos_transf_1"/>
    <property type="match status" value="1"/>
</dbReference>
<evidence type="ECO:0000259" key="1">
    <source>
        <dbReference type="Pfam" id="PF00534"/>
    </source>
</evidence>
<evidence type="ECO:0000313" key="3">
    <source>
        <dbReference type="EMBL" id="GEO20743.1"/>
    </source>
</evidence>
<evidence type="ECO:0000259" key="2">
    <source>
        <dbReference type="Pfam" id="PF13439"/>
    </source>
</evidence>
<dbReference type="Gene3D" id="3.40.50.2000">
    <property type="entry name" value="Glycogen Phosphorylase B"/>
    <property type="match status" value="2"/>
</dbReference>
<dbReference type="Pfam" id="PF13439">
    <property type="entry name" value="Glyco_transf_4"/>
    <property type="match status" value="1"/>
</dbReference>
<keyword evidence="4" id="KW-1185">Reference proteome</keyword>
<proteinExistence type="predicted"/>
<dbReference type="AlphaFoldDB" id="A0A512C976"/>
<reference evidence="3 4" key="1">
    <citation type="submission" date="2019-07" db="EMBL/GenBank/DDBJ databases">
        <title>Whole genome shotgun sequence of Cyclobacterium qasimii NBRC 106168.</title>
        <authorList>
            <person name="Hosoyama A."/>
            <person name="Uohara A."/>
            <person name="Ohji S."/>
            <person name="Ichikawa N."/>
        </authorList>
    </citation>
    <scope>NUCLEOTIDE SEQUENCE [LARGE SCALE GENOMIC DNA]</scope>
    <source>
        <strain evidence="3 4">NBRC 106168</strain>
    </source>
</reference>
<dbReference type="PANTHER" id="PTHR12526">
    <property type="entry name" value="GLYCOSYLTRANSFERASE"/>
    <property type="match status" value="1"/>
</dbReference>
<dbReference type="SUPFAM" id="SSF53756">
    <property type="entry name" value="UDP-Glycosyltransferase/glycogen phosphorylase"/>
    <property type="match status" value="1"/>
</dbReference>
<protein>
    <submittedName>
        <fullName evidence="3">Glycosyltransferase family 1 (GT1)</fullName>
    </submittedName>
</protein>
<dbReference type="PANTHER" id="PTHR12526:SF630">
    <property type="entry name" value="GLYCOSYLTRANSFERASE"/>
    <property type="match status" value="1"/>
</dbReference>
<sequence>MIKLTKILYIHHYGGFSGAAKSLSYIIKNIDNTKYSPLLLNIEEGPVNNFFSEIPVKMIKAPGIRAFHGSTVVEKSFKLFVRNWVFLLPSIFKAYRILKRENPDVIHLNSTCLFAFGIAGYLLKIKVICHVREPLRNGLWGFPLRIFCKKFISNYIAICKFDLDSLRLSNSSKYKSEIIYNFVEKLQIVERDILVSKLGIANTDIIFLYLARFSKSNGWEVLINMAKKAIKDNPNYHFVMVGAQNENNLRYNDIQNIHVFPFVKDVETFLCGADVFVCPFVLPHFARGVIEASAAGLPIIGSNIGGVNELVVHESTGFLYGNESEFIKYVNVLGTDKLLRNTMGENGVNFAKINFDMNKNLIKTFSFYSKVINS</sequence>
<dbReference type="RefSeq" id="WP_020894177.1">
    <property type="nucleotide sequence ID" value="NZ_BJYV01000004.1"/>
</dbReference>
<dbReference type="GO" id="GO:0016757">
    <property type="term" value="F:glycosyltransferase activity"/>
    <property type="evidence" value="ECO:0007669"/>
    <property type="project" value="InterPro"/>
</dbReference>
<dbReference type="Proteomes" id="UP000321301">
    <property type="component" value="Unassembled WGS sequence"/>
</dbReference>
<dbReference type="CDD" id="cd03801">
    <property type="entry name" value="GT4_PimA-like"/>
    <property type="match status" value="1"/>
</dbReference>
<organism evidence="3 4">
    <name type="scientific">Cyclobacterium qasimii</name>
    <dbReference type="NCBI Taxonomy" id="1350429"/>
    <lineage>
        <taxon>Bacteria</taxon>
        <taxon>Pseudomonadati</taxon>
        <taxon>Bacteroidota</taxon>
        <taxon>Cytophagia</taxon>
        <taxon>Cytophagales</taxon>
        <taxon>Cyclobacteriaceae</taxon>
        <taxon>Cyclobacterium</taxon>
    </lineage>
</organism>
<gene>
    <name evidence="3" type="primary">cps2F</name>
    <name evidence="3" type="ORF">CQA01_12770</name>
</gene>
<keyword evidence="3" id="KW-0808">Transferase</keyword>
<name>A0A512C976_9BACT</name>
<comment type="caution">
    <text evidence="3">The sequence shown here is derived from an EMBL/GenBank/DDBJ whole genome shotgun (WGS) entry which is preliminary data.</text>
</comment>
<dbReference type="EMBL" id="BJYV01000004">
    <property type="protein sequence ID" value="GEO20743.1"/>
    <property type="molecule type" value="Genomic_DNA"/>
</dbReference>
<feature type="domain" description="Glycosyltransferase subfamily 4-like N-terminal" evidence="2">
    <location>
        <begin position="75"/>
        <end position="183"/>
    </location>
</feature>
<dbReference type="InterPro" id="IPR001296">
    <property type="entry name" value="Glyco_trans_1"/>
</dbReference>
<feature type="domain" description="Glycosyl transferase family 1" evidence="1">
    <location>
        <begin position="193"/>
        <end position="347"/>
    </location>
</feature>